<evidence type="ECO:0000313" key="8">
    <source>
        <dbReference type="EMBL" id="AQS50499.1"/>
    </source>
</evidence>
<reference evidence="8 11" key="1">
    <citation type="submission" date="2017-01" db="EMBL/GenBank/DDBJ databases">
        <title>Complete Genome Sequence of Paenalcaligenes hominis, Isolated from a paraplegic Patient with neurogenic bladder.</title>
        <authorList>
            <person name="Mukhopadhyay R."/>
            <person name="Joaquin J."/>
            <person name="Hogue R."/>
            <person name="Kilaru A."/>
            <person name="Jospin G."/>
            <person name="Mars K."/>
            <person name="Eisen J.A."/>
            <person name="Chaturvedi V."/>
        </authorList>
    </citation>
    <scope>NUCLEOTIDE SEQUENCE [LARGE SCALE GENOMIC DNA]</scope>
    <source>
        <strain evidence="8 11">15S00501</strain>
    </source>
</reference>
<evidence type="ECO:0000256" key="2">
    <source>
        <dbReference type="ARBA" id="ARBA00022714"/>
    </source>
</evidence>
<dbReference type="Proteomes" id="UP000700248">
    <property type="component" value="Unassembled WGS sequence"/>
</dbReference>
<dbReference type="EMBL" id="DYTQ01000085">
    <property type="protein sequence ID" value="HJH24389.1"/>
    <property type="molecule type" value="Genomic_DNA"/>
</dbReference>
<dbReference type="GO" id="GO:0051537">
    <property type="term" value="F:2 iron, 2 sulfur cluster binding"/>
    <property type="evidence" value="ECO:0007669"/>
    <property type="project" value="UniProtKB-KW"/>
</dbReference>
<dbReference type="InterPro" id="IPR001055">
    <property type="entry name" value="Adrenodoxin-like"/>
</dbReference>
<keyword evidence="4" id="KW-0408">Iron</keyword>
<evidence type="ECO:0000313" key="10">
    <source>
        <dbReference type="EMBL" id="NJB65759.1"/>
    </source>
</evidence>
<keyword evidence="2" id="KW-0001">2Fe-2S</keyword>
<dbReference type="Gene3D" id="3.10.20.30">
    <property type="match status" value="1"/>
</dbReference>
<dbReference type="KEGG" id="phn:PAEH1_01185"/>
<comment type="cofactor">
    <cofactor evidence="6">
        <name>[2Fe-2S] cluster</name>
        <dbReference type="ChEBI" id="CHEBI:190135"/>
    </cofactor>
</comment>
<sequence>MPKVIYITASGEKHEVEAEVGQSIMQTAIFNNIAGIEAECGGSCSCATCHVYVADADQALFDAPDAMEDELLEGVACERKSSSRLSCQLVLTDQHTTITVAIPEAQY</sequence>
<dbReference type="GO" id="GO:0005829">
    <property type="term" value="C:cytosol"/>
    <property type="evidence" value="ECO:0007669"/>
    <property type="project" value="TreeGrafter"/>
</dbReference>
<evidence type="ECO:0000256" key="5">
    <source>
        <dbReference type="ARBA" id="ARBA00023014"/>
    </source>
</evidence>
<dbReference type="InterPro" id="IPR018298">
    <property type="entry name" value="Adrenodoxin_Fe-S_BS"/>
</dbReference>
<dbReference type="STRING" id="643674.PAEH1_01185"/>
<dbReference type="Pfam" id="PF00111">
    <property type="entry name" value="Fer2"/>
    <property type="match status" value="1"/>
</dbReference>
<evidence type="ECO:0000256" key="1">
    <source>
        <dbReference type="ARBA" id="ARBA00010914"/>
    </source>
</evidence>
<dbReference type="Proteomes" id="UP000783934">
    <property type="component" value="Unassembled WGS sequence"/>
</dbReference>
<name>A0A1U9JXQ2_9BURK</name>
<dbReference type="AlphaFoldDB" id="A0A1U9JXQ2"/>
<evidence type="ECO:0000256" key="4">
    <source>
        <dbReference type="ARBA" id="ARBA00023004"/>
    </source>
</evidence>
<dbReference type="InterPro" id="IPR001041">
    <property type="entry name" value="2Fe-2S_ferredoxin-type"/>
</dbReference>
<dbReference type="InterPro" id="IPR036010">
    <property type="entry name" value="2Fe-2S_ferredoxin-like_sf"/>
</dbReference>
<keyword evidence="12" id="KW-1185">Reference proteome</keyword>
<dbReference type="GO" id="GO:0140647">
    <property type="term" value="P:P450-containing electron transport chain"/>
    <property type="evidence" value="ECO:0007669"/>
    <property type="project" value="InterPro"/>
</dbReference>
<evidence type="ECO:0000313" key="11">
    <source>
        <dbReference type="Proteomes" id="UP000189369"/>
    </source>
</evidence>
<proteinExistence type="inferred from homology"/>
<evidence type="ECO:0000256" key="6">
    <source>
        <dbReference type="ARBA" id="ARBA00034078"/>
    </source>
</evidence>
<dbReference type="SUPFAM" id="SSF54292">
    <property type="entry name" value="2Fe-2S ferredoxin-like"/>
    <property type="match status" value="1"/>
</dbReference>
<evidence type="ECO:0000256" key="3">
    <source>
        <dbReference type="ARBA" id="ARBA00022723"/>
    </source>
</evidence>
<dbReference type="GO" id="GO:0009055">
    <property type="term" value="F:electron transfer activity"/>
    <property type="evidence" value="ECO:0007669"/>
    <property type="project" value="TreeGrafter"/>
</dbReference>
<reference evidence="9" key="4">
    <citation type="submission" date="2021-09" db="EMBL/GenBank/DDBJ databases">
        <authorList>
            <person name="Gilroy R."/>
        </authorList>
    </citation>
    <scope>NUCLEOTIDE SEQUENCE</scope>
    <source>
        <strain evidence="9">CHK175-13533</strain>
    </source>
</reference>
<evidence type="ECO:0000259" key="7">
    <source>
        <dbReference type="PROSITE" id="PS51085"/>
    </source>
</evidence>
<dbReference type="EMBL" id="CP019697">
    <property type="protein sequence ID" value="AQS50499.1"/>
    <property type="molecule type" value="Genomic_DNA"/>
</dbReference>
<evidence type="ECO:0000313" key="12">
    <source>
        <dbReference type="Proteomes" id="UP000783934"/>
    </source>
</evidence>
<keyword evidence="3" id="KW-0479">Metal-binding</keyword>
<keyword evidence="5" id="KW-0411">Iron-sulfur</keyword>
<dbReference type="PROSITE" id="PS51085">
    <property type="entry name" value="2FE2S_FER_2"/>
    <property type="match status" value="1"/>
</dbReference>
<dbReference type="RefSeq" id="WP_077733038.1">
    <property type="nucleotide sequence ID" value="NZ_BMCQ01000005.1"/>
</dbReference>
<gene>
    <name evidence="10" type="ORF">GGR41_002014</name>
    <name evidence="9" type="ORF">K8U84_07535</name>
    <name evidence="8" type="ORF">PAEH1_01185</name>
</gene>
<dbReference type="PRINTS" id="PR00355">
    <property type="entry name" value="ADRENODOXIN"/>
</dbReference>
<feature type="domain" description="2Fe-2S ferredoxin-type" evidence="7">
    <location>
        <begin position="3"/>
        <end position="106"/>
    </location>
</feature>
<dbReference type="Proteomes" id="UP000189369">
    <property type="component" value="Chromosome"/>
</dbReference>
<reference evidence="9" key="3">
    <citation type="journal article" date="2021" name="PeerJ">
        <title>Extensive microbial diversity within the chicken gut microbiome revealed by metagenomics and culture.</title>
        <authorList>
            <person name="Gilroy R."/>
            <person name="Ravi A."/>
            <person name="Getino M."/>
            <person name="Pursley I."/>
            <person name="Horton D.L."/>
            <person name="Alikhan N.F."/>
            <person name="Baker D."/>
            <person name="Gharbi K."/>
            <person name="Hall N."/>
            <person name="Watson M."/>
            <person name="Adriaenssens E.M."/>
            <person name="Foster-Nyarko E."/>
            <person name="Jarju S."/>
            <person name="Secka A."/>
            <person name="Antonio M."/>
            <person name="Oren A."/>
            <person name="Chaudhuri R.R."/>
            <person name="La Ragione R."/>
            <person name="Hildebrand F."/>
            <person name="Pallen M.J."/>
        </authorList>
    </citation>
    <scope>NUCLEOTIDE SEQUENCE</scope>
    <source>
        <strain evidence="9">CHK175-13533</strain>
    </source>
</reference>
<dbReference type="InterPro" id="IPR012675">
    <property type="entry name" value="Beta-grasp_dom_sf"/>
</dbReference>
<dbReference type="GO" id="GO:0046872">
    <property type="term" value="F:metal ion binding"/>
    <property type="evidence" value="ECO:0007669"/>
    <property type="project" value="UniProtKB-KW"/>
</dbReference>
<dbReference type="OrthoDB" id="9799640at2"/>
<dbReference type="CDD" id="cd00207">
    <property type="entry name" value="fer2"/>
    <property type="match status" value="1"/>
</dbReference>
<comment type="similarity">
    <text evidence="1">Belongs to the adrenodoxin/putidaredoxin family.</text>
</comment>
<reference evidence="10 12" key="2">
    <citation type="submission" date="2020-03" db="EMBL/GenBank/DDBJ databases">
        <title>Genomic Encyclopedia of Type Strains, Phase IV (KMG-IV): sequencing the most valuable type-strain genomes for metagenomic binning, comparative biology and taxonomic classification.</title>
        <authorList>
            <person name="Goeker M."/>
        </authorList>
    </citation>
    <scope>NUCLEOTIDE SEQUENCE [LARGE SCALE GENOMIC DNA]</scope>
    <source>
        <strain evidence="10 12">DSM 26613</strain>
    </source>
</reference>
<dbReference type="PANTHER" id="PTHR23426">
    <property type="entry name" value="FERREDOXIN/ADRENODOXIN"/>
    <property type="match status" value="1"/>
</dbReference>
<protein>
    <submittedName>
        <fullName evidence="8 10">Ferredoxin</fullName>
    </submittedName>
    <submittedName>
        <fullName evidence="9">2Fe-2S iron-sulfur cluster-binding protein</fullName>
    </submittedName>
</protein>
<dbReference type="PANTHER" id="PTHR23426:SF65">
    <property type="entry name" value="FERREDOXIN-2, MITOCHONDRIAL"/>
    <property type="match status" value="1"/>
</dbReference>
<dbReference type="EMBL" id="JAATIZ010000004">
    <property type="protein sequence ID" value="NJB65759.1"/>
    <property type="molecule type" value="Genomic_DNA"/>
</dbReference>
<accession>A0A1U9JXQ2</accession>
<evidence type="ECO:0000313" key="9">
    <source>
        <dbReference type="EMBL" id="HJH24389.1"/>
    </source>
</evidence>
<dbReference type="PROSITE" id="PS00814">
    <property type="entry name" value="ADX"/>
    <property type="match status" value="1"/>
</dbReference>
<organism evidence="8 11">
    <name type="scientific">Paenalcaligenes hominis</name>
    <dbReference type="NCBI Taxonomy" id="643674"/>
    <lineage>
        <taxon>Bacteria</taxon>
        <taxon>Pseudomonadati</taxon>
        <taxon>Pseudomonadota</taxon>
        <taxon>Betaproteobacteria</taxon>
        <taxon>Burkholderiales</taxon>
        <taxon>Alcaligenaceae</taxon>
        <taxon>Paenalcaligenes</taxon>
    </lineage>
</organism>